<gene>
    <name evidence="17" type="ORF">V6N12_009780</name>
</gene>
<proteinExistence type="inferred from homology"/>
<dbReference type="InterPro" id="IPR001356">
    <property type="entry name" value="HD"/>
</dbReference>
<dbReference type="Gene3D" id="1.10.10.60">
    <property type="entry name" value="Homeodomain-like"/>
    <property type="match status" value="1"/>
</dbReference>
<feature type="compositionally biased region" description="Low complexity" evidence="14">
    <location>
        <begin position="573"/>
        <end position="584"/>
    </location>
</feature>
<keyword evidence="4 12" id="KW-0863">Zinc-finger</keyword>
<evidence type="ECO:0000313" key="18">
    <source>
        <dbReference type="Proteomes" id="UP001472677"/>
    </source>
</evidence>
<dbReference type="InterPro" id="IPR045876">
    <property type="entry name" value="PRHA-like_PHD-finger"/>
</dbReference>
<feature type="compositionally biased region" description="Basic and acidic residues" evidence="14">
    <location>
        <begin position="594"/>
        <end position="612"/>
    </location>
</feature>
<evidence type="ECO:0000256" key="14">
    <source>
        <dbReference type="SAM" id="MobiDB-lite"/>
    </source>
</evidence>
<name>A0ABR2EC68_9ROSI</name>
<feature type="region of interest" description="Disordered" evidence="14">
    <location>
        <begin position="742"/>
        <end position="785"/>
    </location>
</feature>
<keyword evidence="6" id="KW-0805">Transcription regulation</keyword>
<dbReference type="SUPFAM" id="SSF57903">
    <property type="entry name" value="FYVE/PHD zinc finger"/>
    <property type="match status" value="1"/>
</dbReference>
<feature type="region of interest" description="Disordered" evidence="14">
    <location>
        <begin position="132"/>
        <end position="159"/>
    </location>
</feature>
<keyword evidence="10 11" id="KW-0539">Nucleus</keyword>
<feature type="domain" description="Homeobox" evidence="16">
    <location>
        <begin position="693"/>
        <end position="736"/>
    </location>
</feature>
<comment type="similarity">
    <text evidence="2">Belongs to the PHD-associated homeobox family.</text>
</comment>
<evidence type="ECO:0000256" key="1">
    <source>
        <dbReference type="ARBA" id="ARBA00004123"/>
    </source>
</evidence>
<dbReference type="InterPro" id="IPR001965">
    <property type="entry name" value="Znf_PHD"/>
</dbReference>
<feature type="domain" description="PHD-type" evidence="15">
    <location>
        <begin position="427"/>
        <end position="484"/>
    </location>
</feature>
<comment type="caution">
    <text evidence="17">The sequence shown here is derived from an EMBL/GenBank/DDBJ whole genome shotgun (WGS) entry which is preliminary data.</text>
</comment>
<keyword evidence="3" id="KW-0479">Metal-binding</keyword>
<feature type="region of interest" description="Disordered" evidence="14">
    <location>
        <begin position="647"/>
        <end position="687"/>
    </location>
</feature>
<dbReference type="InterPro" id="IPR009057">
    <property type="entry name" value="Homeodomain-like_sf"/>
</dbReference>
<dbReference type="Pfam" id="PF00628">
    <property type="entry name" value="PHD"/>
    <property type="match status" value="1"/>
</dbReference>
<evidence type="ECO:0000256" key="9">
    <source>
        <dbReference type="ARBA" id="ARBA00023163"/>
    </source>
</evidence>
<dbReference type="PANTHER" id="PTHR12628:SF13">
    <property type="entry name" value="HOMEOBOX PROTEIN HAT3.1"/>
    <property type="match status" value="1"/>
</dbReference>
<feature type="DNA-binding region" description="Homeobox" evidence="11">
    <location>
        <begin position="695"/>
        <end position="737"/>
    </location>
</feature>
<dbReference type="InterPro" id="IPR013083">
    <property type="entry name" value="Znf_RING/FYVE/PHD"/>
</dbReference>
<dbReference type="InterPro" id="IPR019787">
    <property type="entry name" value="Znf_PHD-finger"/>
</dbReference>
<dbReference type="InterPro" id="IPR011011">
    <property type="entry name" value="Znf_FYVE_PHD"/>
</dbReference>
<comment type="subcellular location">
    <subcellularLocation>
        <location evidence="1 11 13">Nucleus</location>
    </subcellularLocation>
</comment>
<feature type="region of interest" description="Disordered" evidence="14">
    <location>
        <begin position="259"/>
        <end position="278"/>
    </location>
</feature>
<keyword evidence="5" id="KW-0862">Zinc</keyword>
<feature type="compositionally biased region" description="Polar residues" evidence="14">
    <location>
        <begin position="39"/>
        <end position="48"/>
    </location>
</feature>
<dbReference type="CDD" id="cd15504">
    <property type="entry name" value="PHD_PRHA_like"/>
    <property type="match status" value="1"/>
</dbReference>
<protein>
    <recommendedName>
        <fullName evidence="19">Homeobox protein HAT3.1-like</fullName>
    </recommendedName>
</protein>
<dbReference type="SUPFAM" id="SSF46689">
    <property type="entry name" value="Homeodomain-like"/>
    <property type="match status" value="1"/>
</dbReference>
<evidence type="ECO:0000256" key="10">
    <source>
        <dbReference type="ARBA" id="ARBA00023242"/>
    </source>
</evidence>
<keyword evidence="9" id="KW-0804">Transcription</keyword>
<dbReference type="PROSITE" id="PS50016">
    <property type="entry name" value="ZF_PHD_2"/>
    <property type="match status" value="1"/>
</dbReference>
<evidence type="ECO:0000256" key="12">
    <source>
        <dbReference type="PROSITE-ProRule" id="PRU00146"/>
    </source>
</evidence>
<keyword evidence="7 11" id="KW-0238">DNA-binding</keyword>
<dbReference type="PROSITE" id="PS01359">
    <property type="entry name" value="ZF_PHD_1"/>
    <property type="match status" value="1"/>
</dbReference>
<feature type="region of interest" description="Disordered" evidence="14">
    <location>
        <begin position="299"/>
        <end position="336"/>
    </location>
</feature>
<feature type="compositionally biased region" description="Polar residues" evidence="14">
    <location>
        <begin position="299"/>
        <end position="314"/>
    </location>
</feature>
<sequence>MVQVCAIASLITYMIKVEEMGVSPSQAKGKEGNPDFLEESTSQQSHEIGSSPEHLGLLPSDASEHDPTQSFCPQEIVQRKTLEHKHQCGSEIVQKNPEESCAWVCGLPAKQSKSFSKGLSENATITDSLAFSQEDSSKNTKSNNISWPQQGSAETTVGSKFENTCKELSESREQGKKIDSESLPISNVFNRSLESNPEDTNKSNRGKRLQLPCEEEKNVIQTSRGARVDPLGLSREFASGDPSIQQPGLNCKDMANISGAEQHKTPNNFGQSKDGETSKMINKNYMLRSLASNDKILASNSQEKSKPSDSSNNLADVGSSEYQKGRKKKREKREVADEYSTIRGHLRYFLNRINYERSLILAYSADGWKGASLEKLKPETEIQRATSEILRRKLKIRDLFQRIDSLCAEGRLPESLFDSEGQIDSEDIFCAKCGSKDLSPDNDIILCDGACDRGFHQNCLQPPLLKEDIPPDDEGWLCPGCNCKVDCIELLNESQGTSFSLTDNWEKVFPEAALPADGENPDPNFGLPSDDSDDNDYNLDDNDYDPDGSETDENGPGEESNGTDEDDVANRVSSSSDFTSDSQDLGSMSEDDISSQKDEDPKSEHDRKKSLNDELLSIMESASGQDGNIVSKKRCNERLDYKRLYDETYGNVPHSSSDDEDWSDASAPRKRLKSTAPSSSTHRRLGEAVKQRLYESFKENQYPDRSKKESLAEELEITFQQVSKWFCNARFNFNNSTSIHETSVEKVSENDIPVAPSDNLEGPDTQDRSKWSNEGIQATDLDSKS</sequence>
<dbReference type="InterPro" id="IPR019786">
    <property type="entry name" value="Zinc_finger_PHD-type_CS"/>
</dbReference>
<dbReference type="SMART" id="SM00249">
    <property type="entry name" value="PHD"/>
    <property type="match status" value="1"/>
</dbReference>
<organism evidence="17 18">
    <name type="scientific">Hibiscus sabdariffa</name>
    <name type="common">roselle</name>
    <dbReference type="NCBI Taxonomy" id="183260"/>
    <lineage>
        <taxon>Eukaryota</taxon>
        <taxon>Viridiplantae</taxon>
        <taxon>Streptophyta</taxon>
        <taxon>Embryophyta</taxon>
        <taxon>Tracheophyta</taxon>
        <taxon>Spermatophyta</taxon>
        <taxon>Magnoliopsida</taxon>
        <taxon>eudicotyledons</taxon>
        <taxon>Gunneridae</taxon>
        <taxon>Pentapetalae</taxon>
        <taxon>rosids</taxon>
        <taxon>malvids</taxon>
        <taxon>Malvales</taxon>
        <taxon>Malvaceae</taxon>
        <taxon>Malvoideae</taxon>
        <taxon>Hibiscus</taxon>
    </lineage>
</organism>
<dbReference type="CDD" id="cd00086">
    <property type="entry name" value="homeodomain"/>
    <property type="match status" value="1"/>
</dbReference>
<feature type="region of interest" description="Disordered" evidence="14">
    <location>
        <begin position="24"/>
        <end position="69"/>
    </location>
</feature>
<dbReference type="Gene3D" id="3.30.40.10">
    <property type="entry name" value="Zinc/RING finger domain, C3HC4 (zinc finger)"/>
    <property type="match status" value="1"/>
</dbReference>
<evidence type="ECO:0000256" key="8">
    <source>
        <dbReference type="ARBA" id="ARBA00023155"/>
    </source>
</evidence>
<dbReference type="EMBL" id="JBBPBM010000016">
    <property type="protein sequence ID" value="KAK8557549.1"/>
    <property type="molecule type" value="Genomic_DNA"/>
</dbReference>
<evidence type="ECO:0000313" key="17">
    <source>
        <dbReference type="EMBL" id="KAK8557549.1"/>
    </source>
</evidence>
<feature type="region of interest" description="Disordered" evidence="14">
    <location>
        <begin position="188"/>
        <end position="209"/>
    </location>
</feature>
<evidence type="ECO:0000256" key="3">
    <source>
        <dbReference type="ARBA" id="ARBA00022723"/>
    </source>
</evidence>
<evidence type="ECO:0000259" key="16">
    <source>
        <dbReference type="PROSITE" id="PS50071"/>
    </source>
</evidence>
<evidence type="ECO:0000256" key="2">
    <source>
        <dbReference type="ARBA" id="ARBA00007427"/>
    </source>
</evidence>
<evidence type="ECO:0000259" key="15">
    <source>
        <dbReference type="PROSITE" id="PS50016"/>
    </source>
</evidence>
<feature type="region of interest" description="Disordered" evidence="14">
    <location>
        <begin position="513"/>
        <end position="633"/>
    </location>
</feature>
<dbReference type="PROSITE" id="PS50071">
    <property type="entry name" value="HOMEOBOX_2"/>
    <property type="match status" value="1"/>
</dbReference>
<reference evidence="17 18" key="1">
    <citation type="journal article" date="2024" name="G3 (Bethesda)">
        <title>Genome assembly of Hibiscus sabdariffa L. provides insights into metabolisms of medicinal natural products.</title>
        <authorList>
            <person name="Kim T."/>
        </authorList>
    </citation>
    <scope>NUCLEOTIDE SEQUENCE [LARGE SCALE GENOMIC DNA]</scope>
    <source>
        <strain evidence="17">TK-2024</strain>
        <tissue evidence="17">Old leaves</tissue>
    </source>
</reference>
<keyword evidence="18" id="KW-1185">Reference proteome</keyword>
<evidence type="ECO:0000256" key="6">
    <source>
        <dbReference type="ARBA" id="ARBA00023015"/>
    </source>
</evidence>
<evidence type="ECO:0000256" key="11">
    <source>
        <dbReference type="PROSITE-ProRule" id="PRU00108"/>
    </source>
</evidence>
<evidence type="ECO:0000256" key="13">
    <source>
        <dbReference type="RuleBase" id="RU000682"/>
    </source>
</evidence>
<accession>A0ABR2EC68</accession>
<dbReference type="SMART" id="SM00389">
    <property type="entry name" value="HOX"/>
    <property type="match status" value="1"/>
</dbReference>
<dbReference type="Pfam" id="PF00046">
    <property type="entry name" value="Homeodomain"/>
    <property type="match status" value="1"/>
</dbReference>
<keyword evidence="8 11" id="KW-0371">Homeobox</keyword>
<evidence type="ECO:0008006" key="19">
    <source>
        <dbReference type="Google" id="ProtNLM"/>
    </source>
</evidence>
<evidence type="ECO:0000256" key="4">
    <source>
        <dbReference type="ARBA" id="ARBA00022771"/>
    </source>
</evidence>
<dbReference type="Proteomes" id="UP001472677">
    <property type="component" value="Unassembled WGS sequence"/>
</dbReference>
<dbReference type="PANTHER" id="PTHR12628">
    <property type="entry name" value="POLYCOMB-LIKE TRANSCRIPTION FACTOR"/>
    <property type="match status" value="1"/>
</dbReference>
<feature type="compositionally biased region" description="Acidic residues" evidence="14">
    <location>
        <begin position="530"/>
        <end position="567"/>
    </location>
</feature>
<evidence type="ECO:0000256" key="5">
    <source>
        <dbReference type="ARBA" id="ARBA00022833"/>
    </source>
</evidence>
<evidence type="ECO:0000256" key="7">
    <source>
        <dbReference type="ARBA" id="ARBA00023125"/>
    </source>
</evidence>